<protein>
    <submittedName>
        <fullName evidence="1">Uncharacterized protein</fullName>
    </submittedName>
</protein>
<keyword evidence="2" id="KW-1185">Reference proteome</keyword>
<comment type="caution">
    <text evidence="1">The sequence shown here is derived from an EMBL/GenBank/DDBJ whole genome shotgun (WGS) entry which is preliminary data.</text>
</comment>
<accession>A0A1X1YM20</accession>
<proteinExistence type="predicted"/>
<evidence type="ECO:0000313" key="1">
    <source>
        <dbReference type="EMBL" id="ORW12158.1"/>
    </source>
</evidence>
<sequence length="86" mass="9685">MAYLLRKAPTWELRGHWQKGGSGLERLMARVDKFWPASTAFNDRAALIGTTPRGASGLGALIPRRRVCTGIPAWLVQIRNRWLDAR</sequence>
<dbReference type="Proteomes" id="UP000193487">
    <property type="component" value="Unassembled WGS sequence"/>
</dbReference>
<evidence type="ECO:0000313" key="2">
    <source>
        <dbReference type="Proteomes" id="UP000193487"/>
    </source>
</evidence>
<name>A0A1X1YM20_9MYCO</name>
<dbReference type="EMBL" id="LQPE01000003">
    <property type="protein sequence ID" value="ORW12158.1"/>
    <property type="molecule type" value="Genomic_DNA"/>
</dbReference>
<dbReference type="AlphaFoldDB" id="A0A1X1YM20"/>
<organism evidence="1 2">
    <name type="scientific">Mycobacterium kyorinense</name>
    <dbReference type="NCBI Taxonomy" id="487514"/>
    <lineage>
        <taxon>Bacteria</taxon>
        <taxon>Bacillati</taxon>
        <taxon>Actinomycetota</taxon>
        <taxon>Actinomycetes</taxon>
        <taxon>Mycobacteriales</taxon>
        <taxon>Mycobacteriaceae</taxon>
        <taxon>Mycobacterium</taxon>
    </lineage>
</organism>
<reference evidence="1 2" key="1">
    <citation type="submission" date="2016-01" db="EMBL/GenBank/DDBJ databases">
        <title>The new phylogeny of the genus Mycobacterium.</title>
        <authorList>
            <person name="Tarcisio F."/>
            <person name="Conor M."/>
            <person name="Antonella G."/>
            <person name="Elisabetta G."/>
            <person name="Giulia F.S."/>
            <person name="Sara T."/>
            <person name="Anna F."/>
            <person name="Clotilde B."/>
            <person name="Roberto B."/>
            <person name="Veronica D.S."/>
            <person name="Fabio R."/>
            <person name="Monica P."/>
            <person name="Olivier J."/>
            <person name="Enrico T."/>
            <person name="Nicola S."/>
        </authorList>
    </citation>
    <scope>NUCLEOTIDE SEQUENCE [LARGE SCALE GENOMIC DNA]</scope>
    <source>
        <strain evidence="1 2">DSM 45166</strain>
    </source>
</reference>
<gene>
    <name evidence="1" type="ORF">AWC14_17755</name>
</gene>